<keyword evidence="1" id="KW-0614">Plasmid</keyword>
<accession>A0A9J9KYP8</accession>
<reference evidence="2" key="1">
    <citation type="journal article" date="2010" name="PLoS Genet.">
        <title>Genome sequence of the plant growth promoting endophytic bacterium Enterobacter sp. 638.</title>
        <authorList>
            <person name="Taghavi S."/>
            <person name="van der Lelie D."/>
            <person name="Hoffman A."/>
            <person name="Zhang Y.B."/>
            <person name="Walla M.D."/>
            <person name="Vangronsveld J."/>
            <person name="Newman L."/>
            <person name="Monchy S."/>
        </authorList>
    </citation>
    <scope>NUCLEOTIDE SEQUENCE [LARGE SCALE GENOMIC DNA]</scope>
    <source>
        <strain evidence="2">638</strain>
    </source>
</reference>
<sequence length="257" mass="28700">MHSAKTFCRQKLLSAPLSFLPSPLLLCPLPRENSPGRWTTIPTGENQDAHTKCQRQNRRSRIFQEDRGEAKRVVSRIKGQLSVATLEAQLTAAMAEEAHTHYGEAFTTVDLFKSLMTGFFQGLRKPISHVIHKETKMQVLKAATSPKKVGASRDMVALLRIQATDTHVVEFDNVDTRFNDCTNWQVMEGDKRVLFSTRTHERFSDIKAGVLATIAVCENRATAFDSAMLESARAMMKVLDACPSFGALVAHPKRITD</sequence>
<dbReference type="Proteomes" id="UP000000230">
    <property type="component" value="Plasmid pENTE01"/>
</dbReference>
<gene>
    <name evidence="1" type="ordered locus">Ent638_4272</name>
</gene>
<geneLocation type="plasmid" evidence="1 2">
    <name>pENTE01</name>
</geneLocation>
<evidence type="ECO:0000313" key="1">
    <source>
        <dbReference type="EMBL" id="ABP62877.1"/>
    </source>
</evidence>
<evidence type="ECO:0000313" key="2">
    <source>
        <dbReference type="Proteomes" id="UP000000230"/>
    </source>
</evidence>
<dbReference type="KEGG" id="ent:Ent638_4272"/>
<proteinExistence type="predicted"/>
<keyword evidence="2" id="KW-1185">Reference proteome</keyword>
<organism evidence="1 2">
    <name type="scientific">Enterobacter sp. (strain 638)</name>
    <dbReference type="NCBI Taxonomy" id="399742"/>
    <lineage>
        <taxon>Bacteria</taxon>
        <taxon>Pseudomonadati</taxon>
        <taxon>Pseudomonadota</taxon>
        <taxon>Gammaproteobacteria</taxon>
        <taxon>Enterobacterales</taxon>
        <taxon>Enterobacteriaceae</taxon>
        <taxon>Enterobacter</taxon>
    </lineage>
</organism>
<dbReference type="EMBL" id="CP000654">
    <property type="protein sequence ID" value="ABP62877.1"/>
    <property type="molecule type" value="Genomic_DNA"/>
</dbReference>
<dbReference type="AlphaFoldDB" id="A0A9J9KYP8"/>
<name>A0A9J9KYP8_ENT38</name>
<protein>
    <submittedName>
        <fullName evidence="1">Uncharacterized protein</fullName>
    </submittedName>
</protein>